<dbReference type="SUPFAM" id="SSF53850">
    <property type="entry name" value="Periplasmic binding protein-like II"/>
    <property type="match status" value="1"/>
</dbReference>
<organism evidence="6 7">
    <name type="scientific">Vibrio tritonius</name>
    <dbReference type="NCBI Taxonomy" id="1435069"/>
    <lineage>
        <taxon>Bacteria</taxon>
        <taxon>Pseudomonadati</taxon>
        <taxon>Pseudomonadota</taxon>
        <taxon>Gammaproteobacteria</taxon>
        <taxon>Vibrionales</taxon>
        <taxon>Vibrionaceae</taxon>
        <taxon>Vibrio</taxon>
    </lineage>
</organism>
<dbReference type="InterPro" id="IPR036388">
    <property type="entry name" value="WH-like_DNA-bd_sf"/>
</dbReference>
<dbReference type="InterPro" id="IPR005119">
    <property type="entry name" value="LysR_subst-bd"/>
</dbReference>
<protein>
    <submittedName>
        <fullName evidence="6">LysR family transcriptional regulator</fullName>
    </submittedName>
</protein>
<evidence type="ECO:0000256" key="1">
    <source>
        <dbReference type="ARBA" id="ARBA00009437"/>
    </source>
</evidence>
<dbReference type="EMBL" id="JAIWIU010000192">
    <property type="protein sequence ID" value="MCA2018704.1"/>
    <property type="molecule type" value="Genomic_DNA"/>
</dbReference>
<keyword evidence="3" id="KW-0238">DNA-binding</keyword>
<gene>
    <name evidence="6" type="ORF">LDJ79_21490</name>
</gene>
<evidence type="ECO:0000313" key="6">
    <source>
        <dbReference type="EMBL" id="MCA2018704.1"/>
    </source>
</evidence>
<dbReference type="RefSeq" id="WP_225252026.1">
    <property type="nucleotide sequence ID" value="NZ_JAIWIU010000192.1"/>
</dbReference>
<evidence type="ECO:0000259" key="5">
    <source>
        <dbReference type="PROSITE" id="PS50931"/>
    </source>
</evidence>
<dbReference type="PROSITE" id="PS50931">
    <property type="entry name" value="HTH_LYSR"/>
    <property type="match status" value="1"/>
</dbReference>
<dbReference type="InterPro" id="IPR036390">
    <property type="entry name" value="WH_DNA-bd_sf"/>
</dbReference>
<dbReference type="Pfam" id="PF03466">
    <property type="entry name" value="LysR_substrate"/>
    <property type="match status" value="1"/>
</dbReference>
<evidence type="ECO:0000256" key="3">
    <source>
        <dbReference type="ARBA" id="ARBA00023125"/>
    </source>
</evidence>
<keyword evidence="4" id="KW-0804">Transcription</keyword>
<name>A0ABS7YSN4_9VIBR</name>
<dbReference type="Gene3D" id="1.10.10.10">
    <property type="entry name" value="Winged helix-like DNA-binding domain superfamily/Winged helix DNA-binding domain"/>
    <property type="match status" value="1"/>
</dbReference>
<dbReference type="SUPFAM" id="SSF46785">
    <property type="entry name" value="Winged helix' DNA-binding domain"/>
    <property type="match status" value="1"/>
</dbReference>
<dbReference type="Gene3D" id="3.40.190.290">
    <property type="match status" value="1"/>
</dbReference>
<evidence type="ECO:0000256" key="4">
    <source>
        <dbReference type="ARBA" id="ARBA00023163"/>
    </source>
</evidence>
<dbReference type="Pfam" id="PF00126">
    <property type="entry name" value="HTH_1"/>
    <property type="match status" value="1"/>
</dbReference>
<keyword evidence="7" id="KW-1185">Reference proteome</keyword>
<keyword evidence="2" id="KW-0805">Transcription regulation</keyword>
<reference evidence="7" key="1">
    <citation type="submission" date="2023-07" db="EMBL/GenBank/DDBJ databases">
        <title>Molecular identification of indigenous halophilic bacteria isolated from red sea cost, biodegradation of synthetic dyes and assessment of degraded metabolite toxicity.</title>
        <authorList>
            <person name="Chaieb K."/>
            <person name="Altayb H.N."/>
        </authorList>
    </citation>
    <scope>NUCLEOTIDE SEQUENCE [LARGE SCALE GENOMIC DNA]</scope>
    <source>
        <strain evidence="7">K20</strain>
    </source>
</reference>
<comment type="caution">
    <text evidence="6">The sequence shown here is derived from an EMBL/GenBank/DDBJ whole genome shotgun (WGS) entry which is preliminary data.</text>
</comment>
<evidence type="ECO:0000256" key="2">
    <source>
        <dbReference type="ARBA" id="ARBA00023015"/>
    </source>
</evidence>
<dbReference type="PANTHER" id="PTHR30537">
    <property type="entry name" value="HTH-TYPE TRANSCRIPTIONAL REGULATOR"/>
    <property type="match status" value="1"/>
</dbReference>
<dbReference type="Proteomes" id="UP001199044">
    <property type="component" value="Unassembled WGS sequence"/>
</dbReference>
<proteinExistence type="inferred from homology"/>
<dbReference type="PANTHER" id="PTHR30537:SF5">
    <property type="entry name" value="HTH-TYPE TRANSCRIPTIONAL ACTIVATOR TTDR-RELATED"/>
    <property type="match status" value="1"/>
</dbReference>
<feature type="domain" description="HTH lysR-type" evidence="5">
    <location>
        <begin position="10"/>
        <end position="59"/>
    </location>
</feature>
<accession>A0ABS7YSN4</accession>
<sequence>MLNSQEVAFFITIASSSSLAAAARKMNVTPPSVSQRLQHIEQKLGVTLVERSARSIALTAEGKLLATRGKTLLAGFDALYDDLAHHKESLSGKLRIDGPFGLGMKHVGLIIGEFQQRYPELEIELNLSESPRWDAINSPDILLYIGHLKDSSLRRVVLVKNRRLLLADPHYLASAPPLNHPEDLTNHRCIALRENQEDATLWRFTHHATGEESNIRIRPCLASNVGHIIREWAVQGLGIIQRSYWDVTEELRQGALVELLPEYQFASADIVALLANEEKLRPQKVNLFLDYLKSRLPQLITEGPL</sequence>
<comment type="similarity">
    <text evidence="1">Belongs to the LysR transcriptional regulatory family.</text>
</comment>
<evidence type="ECO:0000313" key="7">
    <source>
        <dbReference type="Proteomes" id="UP001199044"/>
    </source>
</evidence>
<dbReference type="InterPro" id="IPR000847">
    <property type="entry name" value="LysR_HTH_N"/>
</dbReference>
<dbReference type="InterPro" id="IPR058163">
    <property type="entry name" value="LysR-type_TF_proteobact-type"/>
</dbReference>